<feature type="transmembrane region" description="Helical" evidence="1">
    <location>
        <begin position="40"/>
        <end position="61"/>
    </location>
</feature>
<reference evidence="3" key="2">
    <citation type="submission" date="2007-10" db="EMBL/GenBank/DDBJ databases">
        <authorList>
            <consortium name="US DOE Joint Genome Institute (JGI-PGF)"/>
            <person name="Copeland A."/>
            <person name="Lucas S."/>
            <person name="Lapidus A."/>
            <person name="Barry K."/>
            <person name="Glavina del Rio T."/>
            <person name="Dalin E."/>
            <person name="Tice H."/>
            <person name="Bruce D."/>
            <person name="Pitluck S."/>
            <person name="Lowry S.R."/>
            <person name="Larimer F."/>
            <person name="Land M.L."/>
            <person name="Hauser L."/>
            <person name="Kyrpides N."/>
            <person name="Ivanova N.N."/>
            <person name="Richardson P."/>
        </authorList>
    </citation>
    <scope>NUCLEOTIDE SEQUENCE</scope>
    <source>
        <strain evidence="3">MP104C</strain>
    </source>
</reference>
<feature type="domain" description="Bacterial Pleckstrin homology" evidence="2">
    <location>
        <begin position="65"/>
        <end position="161"/>
    </location>
</feature>
<feature type="transmembrane region" description="Helical" evidence="1">
    <location>
        <begin position="109"/>
        <end position="128"/>
    </location>
</feature>
<reference evidence="5" key="1">
    <citation type="submission" date="2007-10" db="EMBL/GenBank/DDBJ databases">
        <title>Complete sequence of chromosome of Desulforudis audaxviator MP104C.</title>
        <authorList>
            <person name="Copeland A."/>
            <person name="Lucas S."/>
            <person name="Lapidus A."/>
            <person name="Barry K."/>
            <person name="Glavina del Rio T."/>
            <person name="Dalin E."/>
            <person name="Tice H."/>
            <person name="Bruce D."/>
            <person name="Pitluck S."/>
            <person name="Lowry S.R."/>
            <person name="Larimer F."/>
            <person name="Land M.L."/>
            <person name="Hauser L."/>
            <person name="Kyrpides N."/>
            <person name="Ivanova N.N."/>
            <person name="Richardson P."/>
        </authorList>
    </citation>
    <scope>NUCLEOTIDE SEQUENCE [LARGE SCALE GENOMIC DNA]</scope>
    <source>
        <strain evidence="5">MP104C</strain>
    </source>
</reference>
<keyword evidence="1" id="KW-0812">Transmembrane</keyword>
<dbReference type="EMBL" id="CP000860">
    <property type="protein sequence ID" value="ACA58923.1"/>
    <property type="molecule type" value="Genomic_DNA"/>
</dbReference>
<gene>
    <name evidence="3" type="ordered locus">Daud_0366</name>
    <name evidence="4" type="ordered locus">Daud_0749</name>
</gene>
<evidence type="ECO:0000313" key="3">
    <source>
        <dbReference type="EMBL" id="ACA58923.1"/>
    </source>
</evidence>
<dbReference type="HOGENOM" id="CLU_1737588_0_0_9"/>
<evidence type="ECO:0000313" key="4">
    <source>
        <dbReference type="EMBL" id="ACA59274.1"/>
    </source>
</evidence>
<dbReference type="KEGG" id="dau:Daud_0366"/>
<proteinExistence type="predicted"/>
<evidence type="ECO:0000313" key="5">
    <source>
        <dbReference type="Proteomes" id="UP000008544"/>
    </source>
</evidence>
<keyword evidence="1" id="KW-0472">Membrane</keyword>
<dbReference type="RefSeq" id="WP_012301515.1">
    <property type="nucleotide sequence ID" value="NC_010424.1"/>
</dbReference>
<dbReference type="Pfam" id="PF10882">
    <property type="entry name" value="bPH_5"/>
    <property type="match status" value="1"/>
</dbReference>
<evidence type="ECO:0000259" key="2">
    <source>
        <dbReference type="Pfam" id="PF10882"/>
    </source>
</evidence>
<keyword evidence="5" id="KW-1185">Reference proteome</keyword>
<sequence>MTSDFKMAPWDRLTRVFTPGAFILVGVISYDLLFRNESGVWFTLAILSPVWIMFGLTYLFAPRGFRVSPEGVIIRRPIGPIVIPYADIGAVEVVEQVKPGLRLFGSGGLFGWIGLFAIRGGGSAKVYATRWDRMVRVKTRQEIYLLSPADPEAFLEAVRQHQKLTTYG</sequence>
<protein>
    <recommendedName>
        <fullName evidence="2">Bacterial Pleckstrin homology domain-containing protein</fullName>
    </recommendedName>
</protein>
<organism evidence="3 5">
    <name type="scientific">Desulforudis audaxviator (strain MP104C)</name>
    <dbReference type="NCBI Taxonomy" id="477974"/>
    <lineage>
        <taxon>Bacteria</taxon>
        <taxon>Bacillati</taxon>
        <taxon>Bacillota</taxon>
        <taxon>Clostridia</taxon>
        <taxon>Thermoanaerobacterales</taxon>
        <taxon>Candidatus Desulforudaceae</taxon>
        <taxon>Candidatus Desulforudis</taxon>
    </lineage>
</organism>
<evidence type="ECO:0000256" key="1">
    <source>
        <dbReference type="SAM" id="Phobius"/>
    </source>
</evidence>
<name>B1I1Z1_DESAP</name>
<dbReference type="OrthoDB" id="1807202at2"/>
<dbReference type="InterPro" id="IPR027783">
    <property type="entry name" value="Bacterial_PH-related"/>
</dbReference>
<keyword evidence="1" id="KW-1133">Transmembrane helix</keyword>
<accession>B1I1Z1</accession>
<dbReference type="eggNOG" id="ENOG50338WP">
    <property type="taxonomic scope" value="Bacteria"/>
</dbReference>
<dbReference type="Proteomes" id="UP000008544">
    <property type="component" value="Chromosome"/>
</dbReference>
<dbReference type="KEGG" id="dau:Daud_0749"/>
<reference evidence="3 5" key="3">
    <citation type="journal article" date="2008" name="Science">
        <title>Environmental genomics reveals a single-species ecosystem deep within Earth.</title>
        <authorList>
            <person name="Chivian D."/>
            <person name="Brodie E.L."/>
            <person name="Alm E.J."/>
            <person name="Culley D.E."/>
            <person name="Dehal P.S."/>
            <person name="Desantis T.Z."/>
            <person name="Gihring T.M."/>
            <person name="Lapidus A."/>
            <person name="Lin L.H."/>
            <person name="Lowry S.R."/>
            <person name="Moser D.P."/>
            <person name="Richardson P.M."/>
            <person name="Southam G."/>
            <person name="Wanger G."/>
            <person name="Pratt L.M."/>
            <person name="Andersen G.L."/>
            <person name="Hazen T.C."/>
            <person name="Brockman F.J."/>
            <person name="Arkin A.P."/>
            <person name="Onstott T.C."/>
        </authorList>
    </citation>
    <scope>NUCLEOTIDE SEQUENCE [LARGE SCALE GENOMIC DNA]</scope>
    <source>
        <strain evidence="3 5">MP104C</strain>
    </source>
</reference>
<dbReference type="STRING" id="477974.Daud_0366"/>
<feature type="transmembrane region" description="Helical" evidence="1">
    <location>
        <begin position="16"/>
        <end position="33"/>
    </location>
</feature>
<dbReference type="AlphaFoldDB" id="B1I1Z1"/>
<dbReference type="EMBL" id="CP000860">
    <property type="protein sequence ID" value="ACA59274.1"/>
    <property type="molecule type" value="Genomic_DNA"/>
</dbReference>